<dbReference type="RefSeq" id="WP_286727312.1">
    <property type="nucleotide sequence ID" value="NZ_DAIQJZ010000030.1"/>
</dbReference>
<reference evidence="1 2" key="1">
    <citation type="submission" date="2019-10" db="EMBL/GenBank/DDBJ databases">
        <authorList>
            <person name="Karimi E."/>
        </authorList>
    </citation>
    <scope>NUCLEOTIDE SEQUENCE [LARGE SCALE GENOMIC DNA]</scope>
    <source>
        <strain evidence="1">Sphingobacterium sp. 8BC</strain>
    </source>
</reference>
<dbReference type="AlphaFoldDB" id="A0A654D0A1"/>
<evidence type="ECO:0000313" key="1">
    <source>
        <dbReference type="EMBL" id="VXC98777.1"/>
    </source>
</evidence>
<dbReference type="EMBL" id="CABWMV010000024">
    <property type="protein sequence ID" value="VXC98777.1"/>
    <property type="molecule type" value="Genomic_DNA"/>
</dbReference>
<name>A0A654D0A1_SPHMU</name>
<protein>
    <submittedName>
        <fullName evidence="1">Uncharacterized protein</fullName>
    </submittedName>
</protein>
<evidence type="ECO:0000313" key="2">
    <source>
        <dbReference type="Proteomes" id="UP000432350"/>
    </source>
</evidence>
<organism evidence="1 2">
    <name type="scientific">Sphingobacterium multivorum</name>
    <dbReference type="NCBI Taxonomy" id="28454"/>
    <lineage>
        <taxon>Bacteria</taxon>
        <taxon>Pseudomonadati</taxon>
        <taxon>Bacteroidota</taxon>
        <taxon>Sphingobacteriia</taxon>
        <taxon>Sphingobacteriales</taxon>
        <taxon>Sphingobacteriaceae</taxon>
        <taxon>Sphingobacterium</taxon>
    </lineage>
</organism>
<accession>A0A654D0A1</accession>
<dbReference type="Proteomes" id="UP000432350">
    <property type="component" value="Unassembled WGS sequence"/>
</dbReference>
<proteinExistence type="predicted"/>
<sequence>MLNIPHRIQVVNSKNFSDQVVLNLTESAISADSYFGGGYIIA</sequence>
<gene>
    <name evidence="1" type="ORF">SPHINGO8BC_51398</name>
</gene>